<evidence type="ECO:0000259" key="2">
    <source>
        <dbReference type="Pfam" id="PF12439"/>
    </source>
</evidence>
<dbReference type="InterPro" id="IPR008928">
    <property type="entry name" value="6-hairpin_glycosidase_sf"/>
</dbReference>
<dbReference type="InterPro" id="IPR024742">
    <property type="entry name" value="Glycogen_debranch_N"/>
</dbReference>
<dbReference type="GO" id="GO:0004134">
    <property type="term" value="F:4-alpha-glucanotransferase activity"/>
    <property type="evidence" value="ECO:0007669"/>
    <property type="project" value="InterPro"/>
</dbReference>
<name>A0AAW9QMD1_9CHRO</name>
<dbReference type="PANTHER" id="PTHR10569">
    <property type="entry name" value="GLYCOGEN DEBRANCHING ENZYME"/>
    <property type="match status" value="1"/>
</dbReference>
<evidence type="ECO:0000259" key="1">
    <source>
        <dbReference type="Pfam" id="PF06202"/>
    </source>
</evidence>
<feature type="domain" description="Glycogen debranching enzyme bacterial and archaeal type N-terminal" evidence="2">
    <location>
        <begin position="20"/>
        <end position="244"/>
    </location>
</feature>
<evidence type="ECO:0000313" key="3">
    <source>
        <dbReference type="EMBL" id="MEG3438065.1"/>
    </source>
</evidence>
<dbReference type="Pfam" id="PF12439">
    <property type="entry name" value="GDE_N"/>
    <property type="match status" value="1"/>
</dbReference>
<dbReference type="Pfam" id="PF06202">
    <property type="entry name" value="GDE_C"/>
    <property type="match status" value="1"/>
</dbReference>
<dbReference type="Gene3D" id="1.50.10.10">
    <property type="match status" value="1"/>
</dbReference>
<dbReference type="InterPro" id="IPR032790">
    <property type="entry name" value="GDE_C"/>
</dbReference>
<dbReference type="Proteomes" id="UP001328733">
    <property type="component" value="Unassembled WGS sequence"/>
</dbReference>
<reference evidence="3 4" key="1">
    <citation type="submission" date="2024-01" db="EMBL/GenBank/DDBJ databases">
        <title>Genomic insights into the taxonomy and metabolism of the cyanobacterium Pannus brasiliensis CCIBt3594.</title>
        <authorList>
            <person name="Machado M."/>
            <person name="Botero N.B."/>
            <person name="Andreote A.P.D."/>
            <person name="Feitosa A.M.T."/>
            <person name="Popin R."/>
            <person name="Sivonen K."/>
            <person name="Fiore M.F."/>
        </authorList>
    </citation>
    <scope>NUCLEOTIDE SEQUENCE [LARGE SCALE GENOMIC DNA]</scope>
    <source>
        <strain evidence="3 4">CCIBt3594</strain>
    </source>
</reference>
<dbReference type="PANTHER" id="PTHR10569:SF2">
    <property type="entry name" value="GLYCOGEN DEBRANCHING ENZYME"/>
    <property type="match status" value="1"/>
</dbReference>
<evidence type="ECO:0000313" key="4">
    <source>
        <dbReference type="Proteomes" id="UP001328733"/>
    </source>
</evidence>
<organism evidence="3 4">
    <name type="scientific">Pannus brasiliensis CCIBt3594</name>
    <dbReference type="NCBI Taxonomy" id="1427578"/>
    <lineage>
        <taxon>Bacteria</taxon>
        <taxon>Bacillati</taxon>
        <taxon>Cyanobacteriota</taxon>
        <taxon>Cyanophyceae</taxon>
        <taxon>Oscillatoriophycideae</taxon>
        <taxon>Chroococcales</taxon>
        <taxon>Microcystaceae</taxon>
        <taxon>Pannus</taxon>
    </lineage>
</organism>
<dbReference type="AlphaFoldDB" id="A0AAW9QMD1"/>
<gene>
    <name evidence="3" type="ORF">V0288_13135</name>
</gene>
<proteinExistence type="predicted"/>
<dbReference type="FunFam" id="1.50.10.10:FF:000073">
    <property type="entry name" value="Glycogen debranching enzyme, hypothetical (TreX-like)"/>
    <property type="match status" value="1"/>
</dbReference>
<dbReference type="RefSeq" id="WP_332865548.1">
    <property type="nucleotide sequence ID" value="NZ_JBAFSM010000023.1"/>
</dbReference>
<sequence length="657" mass="74733">MMMIRYGRDLCNHLPTAERREWLVTNGIGGFASGTVAGLLSRCYHGLLIAALAPPAKRTLLVTKLDETVQYGEKIYPLATNRWIGQGKDPLVIEPRGYIQIESFHLEGTIPVWRYTCADALLEKRIWMRQGENTTYTRYTYRRGTSPLTLNLTAFVNYRDFHGSTQSLNWQMDIREIDRGIKVTAYPNAVPFYLTISSGQVLPAHIWYYRFDLSIERYRGLIERENHLHAASFSVTLNPGESVTFAASTDRDVSLDGDTLLEERYRYERELIDPDRPEWIQQLTLAADQFIVDRPLGSEPDGKTIIAGYPWFGDWGRDTMIALPGLTLVTGRPAIARQILLTFSRYLDRGMLPNMFTNAGETPEYNTVDAILWYFEAIRAYFEKTGDREFLETIFPALEEVIAWHRRGTRYNIHIDRSDGLLYAGEAGVQLTWMDAKVNDLVITPRIGKPVEINALWFNALKITGEFARYLGKSGTEYERMAGHTRSGFARFWNPARGYCYDVLDTPDGNDDSLRPNQIFAVSLPIEELLTPSQRKAIVDTCATRLLTSYGLRSLDRDHPDYRGTHGGDRLQRDSAYHQGTAWGWLIGAFVQAHLRVYGDRSIARGFLEPMENHLTEACAGSLSEIFDGDPPFTPRGAFAQAWTVAEVLRAWSLVEE</sequence>
<dbReference type="NCBIfam" id="TIGR01561">
    <property type="entry name" value="gde_arch"/>
    <property type="match status" value="1"/>
</dbReference>
<comment type="caution">
    <text evidence="3">The sequence shown here is derived from an EMBL/GenBank/DDBJ whole genome shotgun (WGS) entry which is preliminary data.</text>
</comment>
<feature type="domain" description="Glycogen debranching enzyme C-terminal" evidence="1">
    <location>
        <begin position="286"/>
        <end position="650"/>
    </location>
</feature>
<dbReference type="SUPFAM" id="SSF48208">
    <property type="entry name" value="Six-hairpin glycosidases"/>
    <property type="match status" value="1"/>
</dbReference>
<dbReference type="EMBL" id="JBAFSM010000023">
    <property type="protein sequence ID" value="MEG3438065.1"/>
    <property type="molecule type" value="Genomic_DNA"/>
</dbReference>
<dbReference type="GO" id="GO:0004135">
    <property type="term" value="F:amylo-alpha-1,6-glucosidase activity"/>
    <property type="evidence" value="ECO:0007669"/>
    <property type="project" value="InterPro"/>
</dbReference>
<dbReference type="InterPro" id="IPR012341">
    <property type="entry name" value="6hp_glycosidase-like_sf"/>
</dbReference>
<protein>
    <submittedName>
        <fullName evidence="3">Amylo-alpha-1,6-glucosidase</fullName>
    </submittedName>
</protein>
<dbReference type="InterPro" id="IPR006451">
    <property type="entry name" value="Glycogen_debranch_arc"/>
</dbReference>
<dbReference type="GO" id="GO:0005980">
    <property type="term" value="P:glycogen catabolic process"/>
    <property type="evidence" value="ECO:0007669"/>
    <property type="project" value="InterPro"/>
</dbReference>
<keyword evidence="4" id="KW-1185">Reference proteome</keyword>
<dbReference type="InterPro" id="IPR010401">
    <property type="entry name" value="AGL/Gdb1"/>
</dbReference>
<accession>A0AAW9QMD1</accession>